<feature type="signal peptide" evidence="1">
    <location>
        <begin position="1"/>
        <end position="21"/>
    </location>
</feature>
<keyword evidence="3" id="KW-1185">Reference proteome</keyword>
<keyword evidence="1" id="KW-0732">Signal</keyword>
<dbReference type="AlphaFoldDB" id="A0A5B9W847"/>
<accession>A0A5B9W847</accession>
<protein>
    <recommendedName>
        <fullName evidence="4">Methylamine utilization protein</fullName>
    </recommendedName>
</protein>
<evidence type="ECO:0008006" key="4">
    <source>
        <dbReference type="Google" id="ProtNLM"/>
    </source>
</evidence>
<dbReference type="EMBL" id="CP042997">
    <property type="protein sequence ID" value="QEH36866.1"/>
    <property type="molecule type" value="Genomic_DNA"/>
</dbReference>
<dbReference type="Proteomes" id="UP000324233">
    <property type="component" value="Chromosome"/>
</dbReference>
<dbReference type="OrthoDB" id="9772097at2"/>
<dbReference type="SUPFAM" id="SSF49503">
    <property type="entry name" value="Cupredoxins"/>
    <property type="match status" value="1"/>
</dbReference>
<dbReference type="RefSeq" id="WP_148596501.1">
    <property type="nucleotide sequence ID" value="NZ_CP042997.1"/>
</dbReference>
<dbReference type="SUPFAM" id="SSF49464">
    <property type="entry name" value="Carboxypeptidase regulatory domain-like"/>
    <property type="match status" value="1"/>
</dbReference>
<proteinExistence type="predicted"/>
<sequence length="276" mass="29379" precursor="true">MSSFFRAPAGALLAMASFVVAAYPAVAATPAAGLLASSMPAQSEYGTIKGRLVWGGSEVPPEKNLVEKGKAPKDVEVCGANGPIPSRELVVDPETKGVSYGFVYLVKPNGTNPEAAKALVEKAPRAILDQKGCEFFPYAQAIHQDQKLVIKSSDPVNHNVRYAAFSNSPFNQILAPNGQLEVTLVAEKRPIVVACDIHSWMKAYLMVFDHPFFAVTGKDGTFEIKGVPAGPQNVVLWQEKVGYVDSKTKAKGIPVTVTAGGVVDLGDVKIEPSQVK</sequence>
<gene>
    <name evidence="2" type="ORF">OJF2_54510</name>
</gene>
<dbReference type="InterPro" id="IPR008972">
    <property type="entry name" value="Cupredoxin"/>
</dbReference>
<feature type="chain" id="PRO_5022862656" description="Methylamine utilization protein" evidence="1">
    <location>
        <begin position="22"/>
        <end position="276"/>
    </location>
</feature>
<evidence type="ECO:0000313" key="2">
    <source>
        <dbReference type="EMBL" id="QEH36866.1"/>
    </source>
</evidence>
<name>A0A5B9W847_9BACT</name>
<organism evidence="2 3">
    <name type="scientific">Aquisphaera giovannonii</name>
    <dbReference type="NCBI Taxonomy" id="406548"/>
    <lineage>
        <taxon>Bacteria</taxon>
        <taxon>Pseudomonadati</taxon>
        <taxon>Planctomycetota</taxon>
        <taxon>Planctomycetia</taxon>
        <taxon>Isosphaerales</taxon>
        <taxon>Isosphaeraceae</taxon>
        <taxon>Aquisphaera</taxon>
    </lineage>
</organism>
<evidence type="ECO:0000313" key="3">
    <source>
        <dbReference type="Proteomes" id="UP000324233"/>
    </source>
</evidence>
<dbReference type="KEGG" id="agv:OJF2_54510"/>
<reference evidence="2 3" key="1">
    <citation type="submission" date="2019-08" db="EMBL/GenBank/DDBJ databases">
        <title>Deep-cultivation of Planctomycetes and their phenomic and genomic characterization uncovers novel biology.</title>
        <authorList>
            <person name="Wiegand S."/>
            <person name="Jogler M."/>
            <person name="Boedeker C."/>
            <person name="Pinto D."/>
            <person name="Vollmers J."/>
            <person name="Rivas-Marin E."/>
            <person name="Kohn T."/>
            <person name="Peeters S.H."/>
            <person name="Heuer A."/>
            <person name="Rast P."/>
            <person name="Oberbeckmann S."/>
            <person name="Bunk B."/>
            <person name="Jeske O."/>
            <person name="Meyerdierks A."/>
            <person name="Storesund J.E."/>
            <person name="Kallscheuer N."/>
            <person name="Luecker S."/>
            <person name="Lage O.M."/>
            <person name="Pohl T."/>
            <person name="Merkel B.J."/>
            <person name="Hornburger P."/>
            <person name="Mueller R.-W."/>
            <person name="Bruemmer F."/>
            <person name="Labrenz M."/>
            <person name="Spormann A.M."/>
            <person name="Op den Camp H."/>
            <person name="Overmann J."/>
            <person name="Amann R."/>
            <person name="Jetten M.S.M."/>
            <person name="Mascher T."/>
            <person name="Medema M.H."/>
            <person name="Devos D.P."/>
            <person name="Kaster A.-K."/>
            <person name="Ovreas L."/>
            <person name="Rohde M."/>
            <person name="Galperin M.Y."/>
            <person name="Jogler C."/>
        </authorList>
    </citation>
    <scope>NUCLEOTIDE SEQUENCE [LARGE SCALE GENOMIC DNA]</scope>
    <source>
        <strain evidence="2 3">OJF2</strain>
    </source>
</reference>
<dbReference type="InterPro" id="IPR008969">
    <property type="entry name" value="CarboxyPept-like_regulatory"/>
</dbReference>
<evidence type="ECO:0000256" key="1">
    <source>
        <dbReference type="SAM" id="SignalP"/>
    </source>
</evidence>